<dbReference type="HAMAP" id="MF_01201">
    <property type="entry name" value="Ala_racemase"/>
    <property type="match status" value="1"/>
</dbReference>
<dbReference type="STRING" id="1420583.V473_19805"/>
<dbReference type="PRINTS" id="PR00992">
    <property type="entry name" value="ALARACEMASE"/>
</dbReference>
<dbReference type="SUPFAM" id="SSF51419">
    <property type="entry name" value="PLP-binding barrel"/>
    <property type="match status" value="1"/>
</dbReference>
<dbReference type="NCBIfam" id="TIGR00492">
    <property type="entry name" value="alr"/>
    <property type="match status" value="1"/>
</dbReference>
<evidence type="ECO:0000313" key="11">
    <source>
        <dbReference type="EMBL" id="KMS53223.1"/>
    </source>
</evidence>
<keyword evidence="5 7" id="KW-0663">Pyridoxal phosphate</keyword>
<evidence type="ECO:0000256" key="6">
    <source>
        <dbReference type="ARBA" id="ARBA00023235"/>
    </source>
</evidence>
<dbReference type="SUPFAM" id="SSF50621">
    <property type="entry name" value="Alanine racemase C-terminal domain-like"/>
    <property type="match status" value="1"/>
</dbReference>
<dbReference type="Pfam" id="PF01168">
    <property type="entry name" value="Ala_racemase_N"/>
    <property type="match status" value="1"/>
</dbReference>
<comment type="function">
    <text evidence="7">Catalyzes the interconversion of L-alanine and D-alanine. May also act on other amino acids.</text>
</comment>
<dbReference type="EC" id="5.1.1.1" evidence="4 7"/>
<gene>
    <name evidence="11" type="ORF">V473_19805</name>
</gene>
<dbReference type="InterPro" id="IPR000821">
    <property type="entry name" value="Ala_racemase"/>
</dbReference>
<dbReference type="PATRIC" id="fig|1420583.3.peg.3765"/>
<dbReference type="InterPro" id="IPR009006">
    <property type="entry name" value="Ala_racemase/Decarboxylase_C"/>
</dbReference>
<feature type="binding site" evidence="7 9">
    <location>
        <position position="144"/>
    </location>
    <ligand>
        <name>substrate</name>
    </ligand>
</feature>
<dbReference type="CDD" id="cd00430">
    <property type="entry name" value="PLPDE_III_AR"/>
    <property type="match status" value="1"/>
</dbReference>
<dbReference type="InterPro" id="IPR011079">
    <property type="entry name" value="Ala_racemase_C"/>
</dbReference>
<dbReference type="GO" id="GO:0030170">
    <property type="term" value="F:pyridoxal phosphate binding"/>
    <property type="evidence" value="ECO:0007669"/>
    <property type="project" value="UniProtKB-UniRule"/>
</dbReference>
<dbReference type="PANTHER" id="PTHR30511">
    <property type="entry name" value="ALANINE RACEMASE"/>
    <property type="match status" value="1"/>
</dbReference>
<dbReference type="PANTHER" id="PTHR30511:SF0">
    <property type="entry name" value="ALANINE RACEMASE, CATABOLIC-RELATED"/>
    <property type="match status" value="1"/>
</dbReference>
<feature type="domain" description="Alanine racemase C-terminal" evidence="10">
    <location>
        <begin position="244"/>
        <end position="370"/>
    </location>
</feature>
<evidence type="ECO:0000256" key="3">
    <source>
        <dbReference type="ARBA" id="ARBA00007880"/>
    </source>
</evidence>
<dbReference type="EMBL" id="JACT01000005">
    <property type="protein sequence ID" value="KMS53223.1"/>
    <property type="molecule type" value="Genomic_DNA"/>
</dbReference>
<feature type="active site" description="Proton acceptor; specific for L-alanine" evidence="7">
    <location>
        <position position="265"/>
    </location>
</feature>
<dbReference type="Gene3D" id="3.20.20.10">
    <property type="entry name" value="Alanine racemase"/>
    <property type="match status" value="1"/>
</dbReference>
<dbReference type="Gene3D" id="2.40.37.10">
    <property type="entry name" value="Lyase, Ornithine Decarboxylase, Chain A, domain 1"/>
    <property type="match status" value="1"/>
</dbReference>
<comment type="cofactor">
    <cofactor evidence="2 7 8">
        <name>pyridoxal 5'-phosphate</name>
        <dbReference type="ChEBI" id="CHEBI:597326"/>
    </cofactor>
</comment>
<dbReference type="UniPathway" id="UPA00042">
    <property type="reaction ID" value="UER00497"/>
</dbReference>
<comment type="similarity">
    <text evidence="3 7">Belongs to the alanine racemase family.</text>
</comment>
<accession>A0A0J7XQ91</accession>
<evidence type="ECO:0000256" key="9">
    <source>
        <dbReference type="PIRSR" id="PIRSR600821-52"/>
    </source>
</evidence>
<keyword evidence="6 7" id="KW-0413">Isomerase</keyword>
<feature type="modified residue" description="N6-(pyridoxal phosphate)lysine" evidence="7 8">
    <location>
        <position position="45"/>
    </location>
</feature>
<evidence type="ECO:0000259" key="10">
    <source>
        <dbReference type="SMART" id="SM01005"/>
    </source>
</evidence>
<evidence type="ECO:0000256" key="1">
    <source>
        <dbReference type="ARBA" id="ARBA00000316"/>
    </source>
</evidence>
<dbReference type="GO" id="GO:0005829">
    <property type="term" value="C:cytosol"/>
    <property type="evidence" value="ECO:0007669"/>
    <property type="project" value="TreeGrafter"/>
</dbReference>
<comment type="pathway">
    <text evidence="7">Amino-acid biosynthesis; D-alanine biosynthesis; D-alanine from L-alanine: step 1/1.</text>
</comment>
<evidence type="ECO:0000256" key="4">
    <source>
        <dbReference type="ARBA" id="ARBA00013089"/>
    </source>
</evidence>
<comment type="catalytic activity">
    <reaction evidence="1 7">
        <text>L-alanine = D-alanine</text>
        <dbReference type="Rhea" id="RHEA:20249"/>
        <dbReference type="ChEBI" id="CHEBI:57416"/>
        <dbReference type="ChEBI" id="CHEBI:57972"/>
        <dbReference type="EC" id="5.1.1.1"/>
    </reaction>
</comment>
<protein>
    <recommendedName>
        <fullName evidence="4 7">Alanine racemase</fullName>
        <ecNumber evidence="4 7">5.1.1.1</ecNumber>
    </recommendedName>
</protein>
<evidence type="ECO:0000256" key="2">
    <source>
        <dbReference type="ARBA" id="ARBA00001933"/>
    </source>
</evidence>
<comment type="caution">
    <text evidence="11">The sequence shown here is derived from an EMBL/GenBank/DDBJ whole genome shotgun (WGS) entry which is preliminary data.</text>
</comment>
<dbReference type="GO" id="GO:0008784">
    <property type="term" value="F:alanine racemase activity"/>
    <property type="evidence" value="ECO:0007669"/>
    <property type="project" value="UniProtKB-UniRule"/>
</dbReference>
<dbReference type="InterPro" id="IPR020622">
    <property type="entry name" value="Ala_racemase_pyridoxalP-BS"/>
</dbReference>
<sequence>MVSSKGYGMDGGTAATLRIDLGALVANYALIVRQVAPASVAGVVKADAYGLGAVPVSHALLRAGCRHFFVAHLCEAAALKPHLPADVPLYVLNGLPPGAEAACAALGAVPVLNSLAQIDGWAHTARTLVRRLPGVIQVDTGMSRLGLTPGELAILRDQPHLLDGIDLQLIMSHLACADQPDDAFNRDQRHRFDAIADQFPGVPRSLDNSGGAMATGVRHGDLVRAGIALYGGAPHGDPNPMRAVIALDAHILQLRTVPAGAGVGYGLTHRCDRPSHIATISVGYADGWPRHLSGRGSAYIGGVRAPIVGRVSMDSMAIDVTDIADYLLYSGAPVELIGPHQTIDAVAAQAGTISYEILTRLGHRYARSYLPAPSAAADQRSGKA</sequence>
<evidence type="ECO:0000256" key="7">
    <source>
        <dbReference type="HAMAP-Rule" id="MF_01201"/>
    </source>
</evidence>
<feature type="active site" description="Proton acceptor; specific for D-alanine" evidence="7">
    <location>
        <position position="45"/>
    </location>
</feature>
<dbReference type="Pfam" id="PF00842">
    <property type="entry name" value="Ala_racemase_C"/>
    <property type="match status" value="1"/>
</dbReference>
<dbReference type="SMART" id="SM01005">
    <property type="entry name" value="Ala_racemase_C"/>
    <property type="match status" value="1"/>
</dbReference>
<dbReference type="Proteomes" id="UP000052232">
    <property type="component" value="Unassembled WGS sequence"/>
</dbReference>
<dbReference type="PROSITE" id="PS00395">
    <property type="entry name" value="ALANINE_RACEMASE"/>
    <property type="match status" value="1"/>
</dbReference>
<keyword evidence="12" id="KW-1185">Reference proteome</keyword>
<dbReference type="InterPro" id="IPR001608">
    <property type="entry name" value="Ala_racemase_N"/>
</dbReference>
<dbReference type="InterPro" id="IPR029066">
    <property type="entry name" value="PLP-binding_barrel"/>
</dbReference>
<dbReference type="GO" id="GO:0030632">
    <property type="term" value="P:D-alanine biosynthetic process"/>
    <property type="evidence" value="ECO:0007669"/>
    <property type="project" value="UniProtKB-UniRule"/>
</dbReference>
<organism evidence="11 12">
    <name type="scientific">Sphingobium cupriresistens LL01</name>
    <dbReference type="NCBI Taxonomy" id="1420583"/>
    <lineage>
        <taxon>Bacteria</taxon>
        <taxon>Pseudomonadati</taxon>
        <taxon>Pseudomonadota</taxon>
        <taxon>Alphaproteobacteria</taxon>
        <taxon>Sphingomonadales</taxon>
        <taxon>Sphingomonadaceae</taxon>
        <taxon>Sphingobium</taxon>
    </lineage>
</organism>
<evidence type="ECO:0000256" key="5">
    <source>
        <dbReference type="ARBA" id="ARBA00022898"/>
    </source>
</evidence>
<evidence type="ECO:0000256" key="8">
    <source>
        <dbReference type="PIRSR" id="PIRSR600821-50"/>
    </source>
</evidence>
<feature type="binding site" evidence="7 9">
    <location>
        <position position="313"/>
    </location>
    <ligand>
        <name>substrate</name>
    </ligand>
</feature>
<proteinExistence type="inferred from homology"/>
<dbReference type="AlphaFoldDB" id="A0A0J7XQ91"/>
<evidence type="ECO:0000313" key="12">
    <source>
        <dbReference type="Proteomes" id="UP000052232"/>
    </source>
</evidence>
<reference evidence="11 12" key="1">
    <citation type="journal article" date="2015" name="G3 (Bethesda)">
        <title>Insights into Ongoing Evolution of the Hexachlorocyclohexane Catabolic Pathway from Comparative Genomics of Ten Sphingomonadaceae Strains.</title>
        <authorList>
            <person name="Pearce S.L."/>
            <person name="Oakeshott J.G."/>
            <person name="Pandey G."/>
        </authorList>
    </citation>
    <scope>NUCLEOTIDE SEQUENCE [LARGE SCALE GENOMIC DNA]</scope>
    <source>
        <strain evidence="11 12">LL01</strain>
    </source>
</reference>
<name>A0A0J7XQ91_9SPHN</name>